<evidence type="ECO:0000256" key="6">
    <source>
        <dbReference type="ARBA" id="ARBA00023016"/>
    </source>
</evidence>
<evidence type="ECO:0000256" key="2">
    <source>
        <dbReference type="ARBA" id="ARBA00007665"/>
    </source>
</evidence>
<feature type="compositionally biased region" description="Polar residues" evidence="7">
    <location>
        <begin position="159"/>
        <end position="175"/>
    </location>
</feature>
<evidence type="ECO:0000256" key="7">
    <source>
        <dbReference type="SAM" id="MobiDB-lite"/>
    </source>
</evidence>
<dbReference type="SUPFAM" id="SSF54211">
    <property type="entry name" value="Ribosomal protein S5 domain 2-like"/>
    <property type="match status" value="1"/>
</dbReference>
<proteinExistence type="inferred from homology"/>
<feature type="region of interest" description="Disordered" evidence="7">
    <location>
        <begin position="147"/>
        <end position="178"/>
    </location>
</feature>
<dbReference type="InterPro" id="IPR036956">
    <property type="entry name" value="Impact_N_sf"/>
</dbReference>
<dbReference type="PANTHER" id="PTHR16301:SF25">
    <property type="entry name" value="PROTEIN IMPACT"/>
    <property type="match status" value="1"/>
</dbReference>
<dbReference type="InterPro" id="IPR001498">
    <property type="entry name" value="Impact_N"/>
</dbReference>
<accession>A0A9W8LP41</accession>
<keyword evidence="10" id="KW-1185">Reference proteome</keyword>
<dbReference type="Pfam" id="PF05773">
    <property type="entry name" value="RWD"/>
    <property type="match status" value="1"/>
</dbReference>
<feature type="domain" description="RWD" evidence="8">
    <location>
        <begin position="14"/>
        <end position="139"/>
    </location>
</feature>
<protein>
    <recommendedName>
        <fullName evidence="8">RWD domain-containing protein</fullName>
    </recommendedName>
</protein>
<dbReference type="Pfam" id="PF01205">
    <property type="entry name" value="Impact_N"/>
    <property type="match status" value="1"/>
</dbReference>
<sequence>MSTGCDDNRQRQLDELVALKAIFGDSAIEQDHDSSEHISFLIHAPLDTAEAHADIQFHLPVTYPSNDPPLFEWICARDVRANPANRVPGFIYPSRQLVLNPAMLNDIETELQRMWKEDMCQDVVIFGWISWLDSYFSEHWPQPLNPIPLPKDKPDLPASDNSVTSHSLSPSNTLAGDSPVAADNVPSIYTGVPLEMKKSVFVAHVARVKSAKDVQLVLDSLMQDKKIAQATHNILAYRVRLDSGSISQDNDDDGETAAGKRLGHLLQLLDIVDIMVVVTRWYGGVHLGPDRFKLINNAARQALESGGFIGN</sequence>
<evidence type="ECO:0000259" key="8">
    <source>
        <dbReference type="PROSITE" id="PS50908"/>
    </source>
</evidence>
<dbReference type="AlphaFoldDB" id="A0A9W8LP41"/>
<dbReference type="Gene3D" id="3.30.230.30">
    <property type="entry name" value="Impact, N-terminal domain"/>
    <property type="match status" value="1"/>
</dbReference>
<evidence type="ECO:0000256" key="3">
    <source>
        <dbReference type="ARBA" id="ARBA00022490"/>
    </source>
</evidence>
<dbReference type="GO" id="GO:0006446">
    <property type="term" value="P:regulation of translational initiation"/>
    <property type="evidence" value="ECO:0007669"/>
    <property type="project" value="TreeGrafter"/>
</dbReference>
<dbReference type="EMBL" id="JANBUM010000030">
    <property type="protein sequence ID" value="KAJ2787200.1"/>
    <property type="molecule type" value="Genomic_DNA"/>
</dbReference>
<gene>
    <name evidence="9" type="ORF">GGI15_000920</name>
</gene>
<dbReference type="PANTHER" id="PTHR16301">
    <property type="entry name" value="IMPACT-RELATED"/>
    <property type="match status" value="1"/>
</dbReference>
<comment type="subcellular location">
    <subcellularLocation>
        <location evidence="1">Cytoplasm</location>
    </subcellularLocation>
</comment>
<dbReference type="Gene3D" id="3.10.110.10">
    <property type="entry name" value="Ubiquitin Conjugating Enzyme"/>
    <property type="match status" value="1"/>
</dbReference>
<dbReference type="CDD" id="cd23821">
    <property type="entry name" value="RWD_IMPACT"/>
    <property type="match status" value="1"/>
</dbReference>
<evidence type="ECO:0000256" key="4">
    <source>
        <dbReference type="ARBA" id="ARBA00022491"/>
    </source>
</evidence>
<dbReference type="InterPro" id="IPR020568">
    <property type="entry name" value="Ribosomal_Su5_D2-typ_SF"/>
</dbReference>
<dbReference type="OrthoDB" id="69641at2759"/>
<evidence type="ECO:0000256" key="5">
    <source>
        <dbReference type="ARBA" id="ARBA00022845"/>
    </source>
</evidence>
<comment type="similarity">
    <text evidence="2">Belongs to the IMPACT family.</text>
</comment>
<dbReference type="Proteomes" id="UP001140172">
    <property type="component" value="Unassembled WGS sequence"/>
</dbReference>
<dbReference type="GO" id="GO:0005737">
    <property type="term" value="C:cytoplasm"/>
    <property type="evidence" value="ECO:0007669"/>
    <property type="project" value="UniProtKB-SubCell"/>
</dbReference>
<organism evidence="9 10">
    <name type="scientific">Coemansia interrupta</name>
    <dbReference type="NCBI Taxonomy" id="1126814"/>
    <lineage>
        <taxon>Eukaryota</taxon>
        <taxon>Fungi</taxon>
        <taxon>Fungi incertae sedis</taxon>
        <taxon>Zoopagomycota</taxon>
        <taxon>Kickxellomycotina</taxon>
        <taxon>Kickxellomycetes</taxon>
        <taxon>Kickxellales</taxon>
        <taxon>Kickxellaceae</taxon>
        <taxon>Coemansia</taxon>
    </lineage>
</organism>
<keyword evidence="6" id="KW-0346">Stress response</keyword>
<evidence type="ECO:0000313" key="9">
    <source>
        <dbReference type="EMBL" id="KAJ2787200.1"/>
    </source>
</evidence>
<dbReference type="GO" id="GO:0140469">
    <property type="term" value="P:GCN2-mediated signaling"/>
    <property type="evidence" value="ECO:0007669"/>
    <property type="project" value="TreeGrafter"/>
</dbReference>
<dbReference type="InterPro" id="IPR023582">
    <property type="entry name" value="Impact"/>
</dbReference>
<dbReference type="SMART" id="SM00591">
    <property type="entry name" value="RWD"/>
    <property type="match status" value="1"/>
</dbReference>
<dbReference type="InterPro" id="IPR016135">
    <property type="entry name" value="UBQ-conjugating_enzyme/RWD"/>
</dbReference>
<dbReference type="InterPro" id="IPR006575">
    <property type="entry name" value="RWD_dom"/>
</dbReference>
<evidence type="ECO:0000256" key="1">
    <source>
        <dbReference type="ARBA" id="ARBA00004496"/>
    </source>
</evidence>
<comment type="caution">
    <text evidence="9">The sequence shown here is derived from an EMBL/GenBank/DDBJ whole genome shotgun (WGS) entry which is preliminary data.</text>
</comment>
<dbReference type="SUPFAM" id="SSF54495">
    <property type="entry name" value="UBC-like"/>
    <property type="match status" value="1"/>
</dbReference>
<keyword evidence="5" id="KW-0810">Translation regulation</keyword>
<keyword evidence="4" id="KW-0678">Repressor</keyword>
<reference evidence="9" key="1">
    <citation type="submission" date="2022-07" db="EMBL/GenBank/DDBJ databases">
        <title>Phylogenomic reconstructions and comparative analyses of Kickxellomycotina fungi.</title>
        <authorList>
            <person name="Reynolds N.K."/>
            <person name="Stajich J.E."/>
            <person name="Barry K."/>
            <person name="Grigoriev I.V."/>
            <person name="Crous P."/>
            <person name="Smith M.E."/>
        </authorList>
    </citation>
    <scope>NUCLEOTIDE SEQUENCE</scope>
    <source>
        <strain evidence="9">BCRC 34489</strain>
    </source>
</reference>
<dbReference type="PROSITE" id="PS50908">
    <property type="entry name" value="RWD"/>
    <property type="match status" value="1"/>
</dbReference>
<evidence type="ECO:0000313" key="10">
    <source>
        <dbReference type="Proteomes" id="UP001140172"/>
    </source>
</evidence>
<keyword evidence="3" id="KW-0963">Cytoplasm</keyword>
<name>A0A9W8LP41_9FUNG</name>